<organism evidence="4 5">
    <name type="scientific">Mucilaginibacter mallensis</name>
    <dbReference type="NCBI Taxonomy" id="652787"/>
    <lineage>
        <taxon>Bacteria</taxon>
        <taxon>Pseudomonadati</taxon>
        <taxon>Bacteroidota</taxon>
        <taxon>Sphingobacteriia</taxon>
        <taxon>Sphingobacteriales</taxon>
        <taxon>Sphingobacteriaceae</taxon>
        <taxon>Mucilaginibacter</taxon>
    </lineage>
</organism>
<protein>
    <submittedName>
        <fullName evidence="4">SusE outer membrane protein</fullName>
    </submittedName>
</protein>
<evidence type="ECO:0000256" key="1">
    <source>
        <dbReference type="SAM" id="SignalP"/>
    </source>
</evidence>
<dbReference type="OrthoDB" id="975117at2"/>
<dbReference type="GO" id="GO:2001070">
    <property type="term" value="F:starch binding"/>
    <property type="evidence" value="ECO:0007669"/>
    <property type="project" value="InterPro"/>
</dbReference>
<feature type="signal peptide" evidence="1">
    <location>
        <begin position="1"/>
        <end position="17"/>
    </location>
</feature>
<reference evidence="4 5" key="1">
    <citation type="submission" date="2016-10" db="EMBL/GenBank/DDBJ databases">
        <authorList>
            <person name="de Groot N.N."/>
        </authorList>
    </citation>
    <scope>NUCLEOTIDE SEQUENCE [LARGE SCALE GENOMIC DNA]</scope>
    <source>
        <strain evidence="4 5">MP1X4</strain>
    </source>
</reference>
<dbReference type="InterPro" id="IPR025970">
    <property type="entry name" value="SusE"/>
</dbReference>
<feature type="domain" description="DUF8037" evidence="3">
    <location>
        <begin position="159"/>
        <end position="255"/>
    </location>
</feature>
<gene>
    <name evidence="4" type="ORF">SAMN05216490_4498</name>
</gene>
<evidence type="ECO:0000259" key="2">
    <source>
        <dbReference type="Pfam" id="PF14292"/>
    </source>
</evidence>
<dbReference type="STRING" id="652787.SAMN05216490_4498"/>
<dbReference type="EMBL" id="LT629740">
    <property type="protein sequence ID" value="SDT63775.1"/>
    <property type="molecule type" value="Genomic_DNA"/>
</dbReference>
<name>A0A1H2BZR3_MUCMA</name>
<dbReference type="CDD" id="cd12967">
    <property type="entry name" value="CBM_SusE-F_like_u1"/>
    <property type="match status" value="1"/>
</dbReference>
<dbReference type="Pfam" id="PF14292">
    <property type="entry name" value="SusE"/>
    <property type="match status" value="1"/>
</dbReference>
<dbReference type="RefSeq" id="WP_091378464.1">
    <property type="nucleotide sequence ID" value="NZ_LT629740.1"/>
</dbReference>
<feature type="chain" id="PRO_5009270609" evidence="1">
    <location>
        <begin position="18"/>
        <end position="356"/>
    </location>
</feature>
<evidence type="ECO:0000313" key="4">
    <source>
        <dbReference type="EMBL" id="SDT63775.1"/>
    </source>
</evidence>
<accession>A0A1H2BZR3</accession>
<dbReference type="Gene3D" id="2.60.40.3620">
    <property type="match status" value="2"/>
</dbReference>
<dbReference type="GO" id="GO:0019867">
    <property type="term" value="C:outer membrane"/>
    <property type="evidence" value="ECO:0007669"/>
    <property type="project" value="InterPro"/>
</dbReference>
<proteinExistence type="predicted"/>
<keyword evidence="5" id="KW-1185">Reference proteome</keyword>
<dbReference type="InterPro" id="IPR058350">
    <property type="entry name" value="DUF8037"/>
</dbReference>
<sequence>MKRFLANILAMSSVALLMLTSCKKNDTLVVTSGGKAGAFSASSTNIVLEKSMFADTSTVVTFNFTTPKYGYQAAVTNTMQFDSVGDNWKKPTSVALTVKSTSLSYNTADFNAMLLKMNFKAGVVSQVNVRVVSSISSSVTSTYSSVLTLNVTPFSLVSYIYVPGSYQSTITTSQWIPATADSLVSPTANGVYTGYVYFQSGSQFKITPQKNWNASYGDAGGGAISLTASGNLTAPAAGLYLLTVDLNQNKITYTTYNHTWSLIGDAAIDWNTDIAMPFVQNSNVYQVTTALKNSGGYKFRADDAWTISYGDVTPVTGQLTSNNGANLTPPAVAGTYTVSLSFGNPLLGPTYTVVKN</sequence>
<dbReference type="PROSITE" id="PS51257">
    <property type="entry name" value="PROKAR_LIPOPROTEIN"/>
    <property type="match status" value="1"/>
</dbReference>
<dbReference type="Pfam" id="PF26123">
    <property type="entry name" value="DUF8037"/>
    <property type="match status" value="1"/>
</dbReference>
<evidence type="ECO:0000259" key="3">
    <source>
        <dbReference type="Pfam" id="PF26123"/>
    </source>
</evidence>
<evidence type="ECO:0000313" key="5">
    <source>
        <dbReference type="Proteomes" id="UP000199679"/>
    </source>
</evidence>
<feature type="domain" description="SusE outer membrane protein" evidence="2">
    <location>
        <begin position="25"/>
        <end position="131"/>
    </location>
</feature>
<keyword evidence="1" id="KW-0732">Signal</keyword>
<dbReference type="AlphaFoldDB" id="A0A1H2BZR3"/>
<dbReference type="Proteomes" id="UP000199679">
    <property type="component" value="Chromosome I"/>
</dbReference>